<keyword evidence="2" id="KW-1185">Reference proteome</keyword>
<reference evidence="1 2" key="1">
    <citation type="submission" date="2023-02" db="EMBL/GenBank/DDBJ databases">
        <title>LHISI_Scaffold_Assembly.</title>
        <authorList>
            <person name="Stuart O.P."/>
            <person name="Cleave R."/>
            <person name="Magrath M.J.L."/>
            <person name="Mikheyev A.S."/>
        </authorList>
    </citation>
    <scope>NUCLEOTIDE SEQUENCE [LARGE SCALE GENOMIC DNA]</scope>
    <source>
        <strain evidence="1">Daus_M_001</strain>
        <tissue evidence="1">Leg muscle</tissue>
    </source>
</reference>
<organism evidence="1 2">
    <name type="scientific">Dryococelus australis</name>
    <dbReference type="NCBI Taxonomy" id="614101"/>
    <lineage>
        <taxon>Eukaryota</taxon>
        <taxon>Metazoa</taxon>
        <taxon>Ecdysozoa</taxon>
        <taxon>Arthropoda</taxon>
        <taxon>Hexapoda</taxon>
        <taxon>Insecta</taxon>
        <taxon>Pterygota</taxon>
        <taxon>Neoptera</taxon>
        <taxon>Polyneoptera</taxon>
        <taxon>Phasmatodea</taxon>
        <taxon>Verophasmatodea</taxon>
        <taxon>Anareolatae</taxon>
        <taxon>Phasmatidae</taxon>
        <taxon>Eurycanthinae</taxon>
        <taxon>Dryococelus</taxon>
    </lineage>
</organism>
<dbReference type="EMBL" id="JARBHB010000011">
    <property type="protein sequence ID" value="KAJ8872081.1"/>
    <property type="molecule type" value="Genomic_DNA"/>
</dbReference>
<proteinExistence type="predicted"/>
<evidence type="ECO:0000313" key="1">
    <source>
        <dbReference type="EMBL" id="KAJ8872081.1"/>
    </source>
</evidence>
<gene>
    <name evidence="1" type="ORF">PR048_025682</name>
</gene>
<comment type="caution">
    <text evidence="1">The sequence shown here is derived from an EMBL/GenBank/DDBJ whole genome shotgun (WGS) entry which is preliminary data.</text>
</comment>
<protein>
    <submittedName>
        <fullName evidence="1">Uncharacterized protein</fullName>
    </submittedName>
</protein>
<dbReference type="Proteomes" id="UP001159363">
    <property type="component" value="Chromosome 10"/>
</dbReference>
<accession>A0ABQ9GJ81</accession>
<evidence type="ECO:0000313" key="2">
    <source>
        <dbReference type="Proteomes" id="UP001159363"/>
    </source>
</evidence>
<sequence>MPQQFSVSSLDQISDRVSNRDGATGHWPPLQVLEVCKMDLRAHCALARASNCVLLSPVQLLTTTVYWPASSSVTPRTIRERVSLTSRTERTRSPSFSSFPSFNLFVYSMPNHLLHMYYLGARSLSLELYCSISIKAASQFAGRVLSRLPPRRTGFNPRPGHRISASGNRAGRCRWSVGFLGDLPFPPPLHSGAAPYSLQSPSSVLKTSLLRATQLSSLFSTLSLTLDVFSTYHLISGLGIPFTFNSKTALSPRLTSVDLVSTVTFGASGCRRCLSGADRITSHHDVFGGQGVDYQWPVEFQCRESPHLQTVVWLNFGKRHRLSAVVFIPACSRSCITRRRTDPWQWCTRHTAQPVGLMGCHCPTDRRHRSGRRARVNMVAYVQALAACRATAVRLHVMQLVVHTDPPIVPVATEEQCEWEDTSSNWSLLTCRSSQPE</sequence>
<name>A0ABQ9GJ81_9NEOP</name>